<protein>
    <recommendedName>
        <fullName evidence="1">DUF5983 domain-containing protein</fullName>
    </recommendedName>
</protein>
<geneLocation type="plasmid" evidence="2 3">
    <name>pEB170</name>
</geneLocation>
<keyword evidence="3" id="KW-1185">Reference proteome</keyword>
<keyword evidence="2" id="KW-0614">Plasmid</keyword>
<sequence>MDEKQMRVLTCSMNNITRRDAVILAELSGEQAGNGPERWVVNIFFGFMIIPGKLAIPAMCMRNAGLSEDAIRLLTEAREINGADVVIIDRDAKPLEGWPMQPW</sequence>
<accession>D8MK35</accession>
<dbReference type="KEGG" id="ebi:EbC_pEb17201800"/>
<evidence type="ECO:0000313" key="2">
    <source>
        <dbReference type="EMBL" id="CAX53633.1"/>
    </source>
</evidence>
<name>D8MK35_ERWBE</name>
<gene>
    <name evidence="2" type="ordered locus">EbC_pEb17201800</name>
</gene>
<organism evidence="3">
    <name type="scientific">Erwinia billingiae (strain Eb661)</name>
    <dbReference type="NCBI Taxonomy" id="634500"/>
    <lineage>
        <taxon>Bacteria</taxon>
        <taxon>Pseudomonadati</taxon>
        <taxon>Pseudomonadota</taxon>
        <taxon>Gammaproteobacteria</taxon>
        <taxon>Enterobacterales</taxon>
        <taxon>Erwiniaceae</taxon>
        <taxon>Erwinia</taxon>
    </lineage>
</organism>
<dbReference type="HOGENOM" id="CLU_2259450_0_0_6"/>
<evidence type="ECO:0000259" key="1">
    <source>
        <dbReference type="Pfam" id="PF19419"/>
    </source>
</evidence>
<proteinExistence type="predicted"/>
<dbReference type="GeneID" id="90509925"/>
<evidence type="ECO:0000313" key="3">
    <source>
        <dbReference type="Proteomes" id="UP000008793"/>
    </source>
</evidence>
<dbReference type="RefSeq" id="WP_013200000.1">
    <property type="nucleotide sequence ID" value="NC_014305.1"/>
</dbReference>
<dbReference type="EMBL" id="FP236830">
    <property type="protein sequence ID" value="CAX53633.1"/>
    <property type="molecule type" value="Genomic_DNA"/>
</dbReference>
<dbReference type="InterPro" id="IPR046025">
    <property type="entry name" value="DUF5983"/>
</dbReference>
<dbReference type="AlphaFoldDB" id="D8MK35"/>
<reference evidence="2 3" key="1">
    <citation type="journal article" date="2010" name="BMC Genomics">
        <title>Genome comparison of the epiphytic bacteria Erwinia billingiae and E. tasmaniensis with the pear pathogen E. pyrifoliae.</title>
        <authorList>
            <person name="Kube M."/>
            <person name="Migdoll A.M."/>
            <person name="Gehring I."/>
            <person name="Heitmann K."/>
            <person name="Mayer Y."/>
            <person name="Kuhl H."/>
            <person name="Knaust F."/>
            <person name="Geider K."/>
            <person name="Reinhardt R."/>
        </authorList>
    </citation>
    <scope>NUCLEOTIDE SEQUENCE [LARGE SCALE GENOMIC DNA]</scope>
    <source>
        <strain evidence="2 3">Eb661</strain>
        <plasmid evidence="2">pEB170</plasmid>
    </source>
</reference>
<dbReference type="Proteomes" id="UP000008793">
    <property type="component" value="Plasmid pEB170"/>
</dbReference>
<feature type="domain" description="DUF5983" evidence="1">
    <location>
        <begin position="8"/>
        <end position="103"/>
    </location>
</feature>
<dbReference type="Pfam" id="PF19419">
    <property type="entry name" value="DUF5983"/>
    <property type="match status" value="1"/>
</dbReference>